<dbReference type="KEGG" id="bsan:CHH28_15955"/>
<dbReference type="RefSeq" id="WP_094061251.1">
    <property type="nucleotide sequence ID" value="NZ_CP022530.1"/>
</dbReference>
<organism evidence="1 2">
    <name type="scientific">Bacterioplanes sanyensis</name>
    <dbReference type="NCBI Taxonomy" id="1249553"/>
    <lineage>
        <taxon>Bacteria</taxon>
        <taxon>Pseudomonadati</taxon>
        <taxon>Pseudomonadota</taxon>
        <taxon>Gammaproteobacteria</taxon>
        <taxon>Oceanospirillales</taxon>
        <taxon>Oceanospirillaceae</taxon>
        <taxon>Bacterioplanes</taxon>
    </lineage>
</organism>
<name>A0A222FM30_9GAMM</name>
<dbReference type="FunFam" id="3.30.70.120:FF:000006">
    <property type="entry name" value="GTP cyclohydrolase 1 type 2 homolog"/>
    <property type="match status" value="1"/>
</dbReference>
<dbReference type="Proteomes" id="UP000202440">
    <property type="component" value="Chromosome"/>
</dbReference>
<evidence type="ECO:0000313" key="1">
    <source>
        <dbReference type="EMBL" id="ASP40077.1"/>
    </source>
</evidence>
<dbReference type="PANTHER" id="PTHR41774:SF1">
    <property type="entry name" value="NGG1P INTERACTING FACTOR NIF3"/>
    <property type="match status" value="1"/>
</dbReference>
<dbReference type="PANTHER" id="PTHR41774">
    <property type="match status" value="1"/>
</dbReference>
<dbReference type="EMBL" id="CP022530">
    <property type="protein sequence ID" value="ASP40077.1"/>
    <property type="molecule type" value="Genomic_DNA"/>
</dbReference>
<keyword evidence="2" id="KW-1185">Reference proteome</keyword>
<accession>A0A222FM30</accession>
<evidence type="ECO:0000313" key="2">
    <source>
        <dbReference type="Proteomes" id="UP000202440"/>
    </source>
</evidence>
<dbReference type="AlphaFoldDB" id="A0A222FM30"/>
<dbReference type="InterPro" id="IPR036069">
    <property type="entry name" value="DUF34/NIF3_sf"/>
</dbReference>
<dbReference type="OrthoDB" id="9795763at2"/>
<reference evidence="1 2" key="1">
    <citation type="submission" date="2017-07" db="EMBL/GenBank/DDBJ databases">
        <title>Annotated genome sequence of Bacterioplanes sanyensis isolated from Red Sea.</title>
        <authorList>
            <person name="Rehman Z.U."/>
        </authorList>
    </citation>
    <scope>NUCLEOTIDE SEQUENCE [LARGE SCALE GENOMIC DNA]</scope>
    <source>
        <strain evidence="1 2">NV9</strain>
    </source>
</reference>
<protein>
    <submittedName>
        <fullName evidence="1">NGG1p interacting factor NIF3</fullName>
    </submittedName>
</protein>
<dbReference type="InterPro" id="IPR015867">
    <property type="entry name" value="N-reg_PII/ATP_PRibTrfase_C"/>
</dbReference>
<gene>
    <name evidence="1" type="ORF">CHH28_15955</name>
</gene>
<dbReference type="Gene3D" id="3.30.70.120">
    <property type="match status" value="1"/>
</dbReference>
<dbReference type="SUPFAM" id="SSF102705">
    <property type="entry name" value="NIF3 (NGG1p interacting factor 3)-like"/>
    <property type="match status" value="1"/>
</dbReference>
<sequence>MHKLVFYVPQDDAEEVKQAVFAVGAGKLGNYAECCWQTLGQGQFRPLNGANPAIGEVGALEQVIELRVEMLCPDDLLNAALAALKSAHPYEEPAYEAWPVIT</sequence>
<proteinExistence type="predicted"/>